<dbReference type="Proteomes" id="UP001168575">
    <property type="component" value="Unassembled WGS sequence"/>
</dbReference>
<name>A0AA43RGS1_9ACTN</name>
<dbReference type="EMBL" id="JAUMVS010000026">
    <property type="protein sequence ID" value="MDO4841552.1"/>
    <property type="molecule type" value="Genomic_DNA"/>
</dbReference>
<accession>A0AA43RGS1</accession>
<proteinExistence type="predicted"/>
<comment type="caution">
    <text evidence="1">The sequence shown here is derived from an EMBL/GenBank/DDBJ whole genome shotgun (WGS) entry which is preliminary data.</text>
</comment>
<evidence type="ECO:0000313" key="2">
    <source>
        <dbReference type="Proteomes" id="UP001168575"/>
    </source>
</evidence>
<gene>
    <name evidence="1" type="ORF">Q3982_02620</name>
</gene>
<sequence length="360" mass="40821">MPAIITHDTFGREIYSKITNVIGHSEDEKNAFLLGCQGPDVFFYGAINPRIPQANSVGKKLHRSYCSEFIAALVLGVSRVHEVNSDEEEEFKASAEDIARAYVLGYLMHFELDAKVHPFVFSQQYSYCDAGVPGLNRSSQSEVHVEIECELDELVLTVKRGETIATFDPSVQILKGSDRVLDIISALYDFALPISHKIKPDKSMFRLSTKAYRQAERWLYSSTGVKRDWIGRFELLFRQHSYLRAMTHKNVRIFESIFDNHEHYEWPDPWIKGESHSDSFWELYDAAIASGLESTKTLANTIDNLASAKDDQEGRPSIAEAKSEIRTAFKTVLDITGNLNFYGCNESIIDPETGKPDFQK</sequence>
<dbReference type="AlphaFoldDB" id="A0AA43RGS1"/>
<protein>
    <submittedName>
        <fullName evidence="1">Zinc dependent phospholipase C family protein</fullName>
    </submittedName>
</protein>
<evidence type="ECO:0000313" key="1">
    <source>
        <dbReference type="EMBL" id="MDO4841552.1"/>
    </source>
</evidence>
<organism evidence="1 2">
    <name type="scientific">Phoenicibacter congonensis</name>
    <dbReference type="NCBI Taxonomy" id="1944646"/>
    <lineage>
        <taxon>Bacteria</taxon>
        <taxon>Bacillati</taxon>
        <taxon>Actinomycetota</taxon>
        <taxon>Coriobacteriia</taxon>
        <taxon>Eggerthellales</taxon>
        <taxon>Eggerthellaceae</taxon>
        <taxon>Phoenicibacter</taxon>
    </lineage>
</organism>
<keyword evidence="2" id="KW-1185">Reference proteome</keyword>
<reference evidence="1" key="1">
    <citation type="submission" date="2023-07" db="EMBL/GenBank/DDBJ databases">
        <title>Between Cages and Wild: Unraveling the Impact of Captivity on Animal Microbiomes and Antimicrobial Resistance.</title>
        <authorList>
            <person name="Schmartz G.P."/>
            <person name="Rehner J."/>
            <person name="Schuff M.J."/>
            <person name="Becker S.L."/>
            <person name="Kravczyk M."/>
            <person name="Gurevich A."/>
            <person name="Francke R."/>
            <person name="Mueller R."/>
            <person name="Keller V."/>
            <person name="Keller A."/>
        </authorList>
    </citation>
    <scope>NUCLEOTIDE SEQUENCE</scope>
    <source>
        <strain evidence="1">S12M_St_49</strain>
    </source>
</reference>